<evidence type="ECO:0000256" key="4">
    <source>
        <dbReference type="ARBA" id="ARBA00023136"/>
    </source>
</evidence>
<keyword evidence="2 6" id="KW-0812">Transmembrane</keyword>
<evidence type="ECO:0000256" key="6">
    <source>
        <dbReference type="SAM" id="Phobius"/>
    </source>
</evidence>
<feature type="transmembrane region" description="Helical" evidence="6">
    <location>
        <begin position="1552"/>
        <end position="1578"/>
    </location>
</feature>
<sequence length="1759" mass="193130">MLAERLQQQLHWLEDALARMTVGAGVFFVFGSLDFLPDRRRNETRQGCLLFLVGNTIYLAAAAFDLEEAITARANAYEICMNAAYVLGSLTYVVATLFYIPEVVAVVPRAPAVGSDGFIAGSALFVLAGFLNHVKAQPHARFLVIATSATNFLGAQLFLVASVIFHPALGCGDQARRTATLMFVAGSLAFTLSGILPILPPTTGMPSSSSSEPRAARLKGVRECASQLEGLFAQLGRLSPIFHGPIAAYRHHARRCEEIHTCSMSSHGAQNLSSALRVYDEIGAPAASRVAASVDDGRVVDGADEFRALADATLVLDSAWKVADAVHAQVRADLEQKRGYFQMVKYLATTCSMLVVVVAQRGYGGYDRTNMYQAIKGEMFGMTTAVTSGGVEVVSHLTDETAFLEWIEANVLDSIFAGEICGDGVCNQPEEMPYYQANAEARLFTGCESDCGRASTKRVRVSFTDPWKLWYAAKHAEAAVRWGWAGRTSDRWNSSDRLPAAGWNLCATNHTEYGAFETFCLFDGDIFVDGKPYRADELDVNSTSFGQPIELDLFEAEWELRIVYANFTWPDLSTSTATPPRAFPAVRGQVCQDVGGGNWGECATWAPCADSETCRCEFYDSTYRCFDEASWTTRWDASYYDFARSTGLRWLGEWWNVNSTRNVTTLDDVEDRANRTLADDYWFTFSSDCGETYYVVVADNFQDGGWNEATLEIIDDVTGEVVIEDVAPRAYFYDDDATSHEDYWEVRLCATSSYRLSVAPDCNPAGLGGVSWALVREKTWAVVSSGTECTKNCDPMTTASCPYDCSAYDDDYCSRVGARRRRRNLAGDDDDNSTSSADDDAAATDDDDDDDDDDDVLVGDDAADDVVFNDDTLVDDDSNATSSPTASAVPTPAPTTGAPSASPMPTTSTPTAFPTSLSNAFGSDLRPIASDNQHFFMSDACSPTGIRDAVCDNNNNLASCGWDGGDCCMDTCTGSGGNDCSLAASDCTSPAELGSETADGDACAFSYARRILQGADDDDDEADTSSSPGSCTPIWPYNVKFSRSDDHFFDFHPKVPFVAYEALRDVLTVRTGATVPHEDMPSMFCGDCSLEHLSSPYQRFSFRVEPNETAAYPMFPNIQNLARERYYVRPNVVLIGGMLTTVRYETEECAAGERLLEKRGVSPQKIDGVESRPELSCSKDQKYPDRWRWSFLPGHRRRQYKANRFEREPYGTDATFMDAAPVYRASNAIDDFYDAETEINEWGVPFGFFYRQGATSQRVKDFPIVFDVNLNVSRYRDLMTSIEYGSYVDLKTRKITFKLALLNSETGLLALVQSDATRLDGGGLSTTWSISLVDALPYHDARDWCRLAGEIIYVIFLFYSIGGEVAEILRHGATAYLTDWMNWIDVLSFASQVALASSWISHAILCSSIKVQAHAQVYQDFFAVGRVLRAGPGLSTAFDLYDDLDRVVKSGDFYVTMVAASFFLSILQFLKTLHFHPKLGLTTSTIFAAAQDLAFFAFLFVFVLGTYAVLGVLLFGERLPAFSTLGFSLMSLVDILFGDFGSIADLKNHGNAFIIVFFYTFLVISSLVLLNALLAIIVDAYAAVKDQARHTSREVLVTLICELVGWTSPPKPFYVSQNDLDLVLAARARHHRAVTTLEYESTLDELPKPPSTAKVLLVSLGNDSPASVVLTQPMLQEVLDLAADASFANRNLLELVCFNIVEQHGVEPRMASEHDAELLALALNRELSLFAKCYDVTTLARLSVALVATAAPLLARASK</sequence>
<comment type="caution">
    <text evidence="8">The sequence shown here is derived from an EMBL/GenBank/DDBJ whole genome shotgun (WGS) entry which is preliminary data.</text>
</comment>
<keyword evidence="4 6" id="KW-0472">Membrane</keyword>
<dbReference type="GO" id="GO:0016020">
    <property type="term" value="C:membrane"/>
    <property type="evidence" value="ECO:0007669"/>
    <property type="project" value="UniProtKB-SubCell"/>
</dbReference>
<dbReference type="Gene3D" id="1.10.287.70">
    <property type="match status" value="1"/>
</dbReference>
<dbReference type="Pfam" id="PF08016">
    <property type="entry name" value="PKD_channel"/>
    <property type="match status" value="1"/>
</dbReference>
<dbReference type="InterPro" id="IPR051223">
    <property type="entry name" value="Polycystin"/>
</dbReference>
<evidence type="ECO:0000259" key="7">
    <source>
        <dbReference type="Pfam" id="PF08016"/>
    </source>
</evidence>
<comment type="subcellular location">
    <subcellularLocation>
        <location evidence="1">Membrane</location>
        <topology evidence="1">Multi-pass membrane protein</topology>
    </subcellularLocation>
</comment>
<evidence type="ECO:0000256" key="5">
    <source>
        <dbReference type="SAM" id="MobiDB-lite"/>
    </source>
</evidence>
<dbReference type="Proteomes" id="UP001230188">
    <property type="component" value="Unassembled WGS sequence"/>
</dbReference>
<feature type="transmembrane region" description="Helical" evidence="6">
    <location>
        <begin position="1521"/>
        <end position="1540"/>
    </location>
</feature>
<gene>
    <name evidence="8" type="ORF">CTAYLR_008804</name>
</gene>
<dbReference type="InterPro" id="IPR013122">
    <property type="entry name" value="PKD1_2_channel"/>
</dbReference>
<dbReference type="EMBL" id="JAQMWT010000392">
    <property type="protein sequence ID" value="KAJ8601972.1"/>
    <property type="molecule type" value="Genomic_DNA"/>
</dbReference>
<feature type="domain" description="Polycystin cation channel PKD1/PKD2" evidence="7">
    <location>
        <begin position="1441"/>
        <end position="1584"/>
    </location>
</feature>
<feature type="transmembrane region" description="Helical" evidence="6">
    <location>
        <begin position="76"/>
        <end position="100"/>
    </location>
</feature>
<reference evidence="8" key="1">
    <citation type="submission" date="2023-01" db="EMBL/GenBank/DDBJ databases">
        <title>Metagenome sequencing of chrysophaentin producing Chrysophaeum taylorii.</title>
        <authorList>
            <person name="Davison J."/>
            <person name="Bewley C."/>
        </authorList>
    </citation>
    <scope>NUCLEOTIDE SEQUENCE</scope>
    <source>
        <strain evidence="8">NIES-1699</strain>
    </source>
</reference>
<feature type="transmembrane region" description="Helical" evidence="6">
    <location>
        <begin position="48"/>
        <end position="64"/>
    </location>
</feature>
<feature type="transmembrane region" description="Helical" evidence="6">
    <location>
        <begin position="112"/>
        <end position="131"/>
    </location>
</feature>
<organism evidence="8 9">
    <name type="scientific">Chrysophaeum taylorii</name>
    <dbReference type="NCBI Taxonomy" id="2483200"/>
    <lineage>
        <taxon>Eukaryota</taxon>
        <taxon>Sar</taxon>
        <taxon>Stramenopiles</taxon>
        <taxon>Ochrophyta</taxon>
        <taxon>Pelagophyceae</taxon>
        <taxon>Pelagomonadales</taxon>
        <taxon>Pelagomonadaceae</taxon>
        <taxon>Chrysophaeum</taxon>
    </lineage>
</organism>
<protein>
    <recommendedName>
        <fullName evidence="7">Polycystin cation channel PKD1/PKD2 domain-containing protein</fullName>
    </recommendedName>
</protein>
<keyword evidence="3 6" id="KW-1133">Transmembrane helix</keyword>
<feature type="compositionally biased region" description="Acidic residues" evidence="5">
    <location>
        <begin position="827"/>
        <end position="878"/>
    </location>
</feature>
<evidence type="ECO:0000256" key="2">
    <source>
        <dbReference type="ARBA" id="ARBA00022692"/>
    </source>
</evidence>
<feature type="transmembrane region" description="Helical" evidence="6">
    <location>
        <begin position="143"/>
        <end position="166"/>
    </location>
</feature>
<feature type="transmembrane region" description="Helical" evidence="6">
    <location>
        <begin position="1493"/>
        <end position="1515"/>
    </location>
</feature>
<feature type="compositionally biased region" description="Low complexity" evidence="5">
    <location>
        <begin position="879"/>
        <end position="915"/>
    </location>
</feature>
<proteinExistence type="predicted"/>
<evidence type="ECO:0000313" key="9">
    <source>
        <dbReference type="Proteomes" id="UP001230188"/>
    </source>
</evidence>
<evidence type="ECO:0000256" key="1">
    <source>
        <dbReference type="ARBA" id="ARBA00004141"/>
    </source>
</evidence>
<evidence type="ECO:0000256" key="3">
    <source>
        <dbReference type="ARBA" id="ARBA00022989"/>
    </source>
</evidence>
<dbReference type="PANTHER" id="PTHR10877">
    <property type="entry name" value="POLYCYSTIN FAMILY MEMBER"/>
    <property type="match status" value="1"/>
</dbReference>
<evidence type="ECO:0000313" key="8">
    <source>
        <dbReference type="EMBL" id="KAJ8601972.1"/>
    </source>
</evidence>
<dbReference type="PANTHER" id="PTHR10877:SF183">
    <property type="entry name" value="AT14535P-RELATED"/>
    <property type="match status" value="1"/>
</dbReference>
<accession>A0AAD7UDG8</accession>
<feature type="transmembrane region" description="Helical" evidence="6">
    <location>
        <begin position="178"/>
        <end position="199"/>
    </location>
</feature>
<feature type="region of interest" description="Disordered" evidence="5">
    <location>
        <begin position="824"/>
        <end position="915"/>
    </location>
</feature>
<keyword evidence="9" id="KW-1185">Reference proteome</keyword>
<name>A0AAD7UDG8_9STRA</name>